<evidence type="ECO:0000313" key="2">
    <source>
        <dbReference type="Proteomes" id="UP000499080"/>
    </source>
</evidence>
<accession>A0A4Y2DQG9</accession>
<reference evidence="1 2" key="1">
    <citation type="journal article" date="2019" name="Sci. Rep.">
        <title>Orb-weaving spider Araneus ventricosus genome elucidates the spidroin gene catalogue.</title>
        <authorList>
            <person name="Kono N."/>
            <person name="Nakamura H."/>
            <person name="Ohtoshi R."/>
            <person name="Moran D.A.P."/>
            <person name="Shinohara A."/>
            <person name="Yoshida Y."/>
            <person name="Fujiwara M."/>
            <person name="Mori M."/>
            <person name="Tomita M."/>
            <person name="Arakawa K."/>
        </authorList>
    </citation>
    <scope>NUCLEOTIDE SEQUENCE [LARGE SCALE GENOMIC DNA]</scope>
</reference>
<name>A0A4Y2DQG9_ARAVE</name>
<organism evidence="1 2">
    <name type="scientific">Araneus ventricosus</name>
    <name type="common">Orbweaver spider</name>
    <name type="synonym">Epeira ventricosa</name>
    <dbReference type="NCBI Taxonomy" id="182803"/>
    <lineage>
        <taxon>Eukaryota</taxon>
        <taxon>Metazoa</taxon>
        <taxon>Ecdysozoa</taxon>
        <taxon>Arthropoda</taxon>
        <taxon>Chelicerata</taxon>
        <taxon>Arachnida</taxon>
        <taxon>Araneae</taxon>
        <taxon>Araneomorphae</taxon>
        <taxon>Entelegynae</taxon>
        <taxon>Araneoidea</taxon>
        <taxon>Araneidae</taxon>
        <taxon>Araneus</taxon>
    </lineage>
</organism>
<protein>
    <submittedName>
        <fullName evidence="1">Uncharacterized protein</fullName>
    </submittedName>
</protein>
<gene>
    <name evidence="1" type="ORF">AVEN_66836_1</name>
</gene>
<dbReference type="Proteomes" id="UP000499080">
    <property type="component" value="Unassembled WGS sequence"/>
</dbReference>
<sequence>MVVLGLDLVMTKVKHEMIHTTLAGFRDFRSTTADLTFAKHSRLIFIGIGSRSRDIQISKLLVNVASPSWSSTMNRLVNRKKACVIRGRNYFYVLTETESINEQNFAFHLRFVLVQNANINGNVEVLEFYELEE</sequence>
<proteinExistence type="predicted"/>
<evidence type="ECO:0000313" key="1">
    <source>
        <dbReference type="EMBL" id="GBM18477.1"/>
    </source>
</evidence>
<dbReference type="AlphaFoldDB" id="A0A4Y2DQG9"/>
<dbReference type="EMBL" id="BGPR01000404">
    <property type="protein sequence ID" value="GBM18477.1"/>
    <property type="molecule type" value="Genomic_DNA"/>
</dbReference>
<keyword evidence="2" id="KW-1185">Reference proteome</keyword>
<comment type="caution">
    <text evidence="1">The sequence shown here is derived from an EMBL/GenBank/DDBJ whole genome shotgun (WGS) entry which is preliminary data.</text>
</comment>